<name>A0A8R7USR4_TRIUA</name>
<organism evidence="1 2">
    <name type="scientific">Triticum urartu</name>
    <name type="common">Red wild einkorn</name>
    <name type="synonym">Crithodium urartu</name>
    <dbReference type="NCBI Taxonomy" id="4572"/>
    <lineage>
        <taxon>Eukaryota</taxon>
        <taxon>Viridiplantae</taxon>
        <taxon>Streptophyta</taxon>
        <taxon>Embryophyta</taxon>
        <taxon>Tracheophyta</taxon>
        <taxon>Spermatophyta</taxon>
        <taxon>Magnoliopsida</taxon>
        <taxon>Liliopsida</taxon>
        <taxon>Poales</taxon>
        <taxon>Poaceae</taxon>
        <taxon>BOP clade</taxon>
        <taxon>Pooideae</taxon>
        <taxon>Triticodae</taxon>
        <taxon>Triticeae</taxon>
        <taxon>Triticinae</taxon>
        <taxon>Triticum</taxon>
    </lineage>
</organism>
<protein>
    <submittedName>
        <fullName evidence="1">Uncharacterized protein</fullName>
    </submittedName>
</protein>
<sequence length="69" mass="7981">MPGLVSFFLRLIREDGRRYRRRYHGVGGLRRFRRRMQAVRHFGRCAAGRYGHRATGRGARGGHRATGRG</sequence>
<dbReference type="EnsemblPlants" id="TuG1812G0600001049.01.T01">
    <property type="protein sequence ID" value="TuG1812G0600001049.01.T01.cds317645"/>
    <property type="gene ID" value="TuG1812G0600001049.01"/>
</dbReference>
<dbReference type="AlphaFoldDB" id="A0A8R7USR4"/>
<dbReference type="Proteomes" id="UP000015106">
    <property type="component" value="Chromosome 6"/>
</dbReference>
<proteinExistence type="predicted"/>
<reference evidence="1" key="3">
    <citation type="submission" date="2022-06" db="UniProtKB">
        <authorList>
            <consortium name="EnsemblPlants"/>
        </authorList>
    </citation>
    <scope>IDENTIFICATION</scope>
</reference>
<keyword evidence="2" id="KW-1185">Reference proteome</keyword>
<evidence type="ECO:0000313" key="2">
    <source>
        <dbReference type="Proteomes" id="UP000015106"/>
    </source>
</evidence>
<reference evidence="1" key="2">
    <citation type="submission" date="2018-03" db="EMBL/GenBank/DDBJ databases">
        <title>The Triticum urartu genome reveals the dynamic nature of wheat genome evolution.</title>
        <authorList>
            <person name="Ling H."/>
            <person name="Ma B."/>
            <person name="Shi X."/>
            <person name="Liu H."/>
            <person name="Dong L."/>
            <person name="Sun H."/>
            <person name="Cao Y."/>
            <person name="Gao Q."/>
            <person name="Zheng S."/>
            <person name="Li Y."/>
            <person name="Yu Y."/>
            <person name="Du H."/>
            <person name="Qi M."/>
            <person name="Li Y."/>
            <person name="Yu H."/>
            <person name="Cui Y."/>
            <person name="Wang N."/>
            <person name="Chen C."/>
            <person name="Wu H."/>
            <person name="Zhao Y."/>
            <person name="Zhang J."/>
            <person name="Li Y."/>
            <person name="Zhou W."/>
            <person name="Zhang B."/>
            <person name="Hu W."/>
            <person name="Eijk M."/>
            <person name="Tang J."/>
            <person name="Witsenboer H."/>
            <person name="Zhao S."/>
            <person name="Li Z."/>
            <person name="Zhang A."/>
            <person name="Wang D."/>
            <person name="Liang C."/>
        </authorList>
    </citation>
    <scope>NUCLEOTIDE SEQUENCE [LARGE SCALE GENOMIC DNA]</scope>
    <source>
        <strain evidence="1">cv. G1812</strain>
    </source>
</reference>
<accession>A0A8R7USR4</accession>
<dbReference type="Gramene" id="TuG1812G0600001049.01.T01">
    <property type="protein sequence ID" value="TuG1812G0600001049.01.T01.cds317645"/>
    <property type="gene ID" value="TuG1812G0600001049.01"/>
</dbReference>
<reference evidence="2" key="1">
    <citation type="journal article" date="2013" name="Nature">
        <title>Draft genome of the wheat A-genome progenitor Triticum urartu.</title>
        <authorList>
            <person name="Ling H.Q."/>
            <person name="Zhao S."/>
            <person name="Liu D."/>
            <person name="Wang J."/>
            <person name="Sun H."/>
            <person name="Zhang C."/>
            <person name="Fan H."/>
            <person name="Li D."/>
            <person name="Dong L."/>
            <person name="Tao Y."/>
            <person name="Gao C."/>
            <person name="Wu H."/>
            <person name="Li Y."/>
            <person name="Cui Y."/>
            <person name="Guo X."/>
            <person name="Zheng S."/>
            <person name="Wang B."/>
            <person name="Yu K."/>
            <person name="Liang Q."/>
            <person name="Yang W."/>
            <person name="Lou X."/>
            <person name="Chen J."/>
            <person name="Feng M."/>
            <person name="Jian J."/>
            <person name="Zhang X."/>
            <person name="Luo G."/>
            <person name="Jiang Y."/>
            <person name="Liu J."/>
            <person name="Wang Z."/>
            <person name="Sha Y."/>
            <person name="Zhang B."/>
            <person name="Wu H."/>
            <person name="Tang D."/>
            <person name="Shen Q."/>
            <person name="Xue P."/>
            <person name="Zou S."/>
            <person name="Wang X."/>
            <person name="Liu X."/>
            <person name="Wang F."/>
            <person name="Yang Y."/>
            <person name="An X."/>
            <person name="Dong Z."/>
            <person name="Zhang K."/>
            <person name="Zhang X."/>
            <person name="Luo M.C."/>
            <person name="Dvorak J."/>
            <person name="Tong Y."/>
            <person name="Wang J."/>
            <person name="Yang H."/>
            <person name="Li Z."/>
            <person name="Wang D."/>
            <person name="Zhang A."/>
            <person name="Wang J."/>
        </authorList>
    </citation>
    <scope>NUCLEOTIDE SEQUENCE</scope>
    <source>
        <strain evidence="2">cv. G1812</strain>
    </source>
</reference>
<evidence type="ECO:0000313" key="1">
    <source>
        <dbReference type="EnsemblPlants" id="TuG1812G0600001049.01.T01.cds317645"/>
    </source>
</evidence>